<accession>A0ABQ2CV99</accession>
<keyword evidence="4" id="KW-1185">Reference proteome</keyword>
<dbReference type="EMBL" id="BMOD01000002">
    <property type="protein sequence ID" value="GGJ24124.1"/>
    <property type="molecule type" value="Genomic_DNA"/>
</dbReference>
<evidence type="ECO:0000313" key="4">
    <source>
        <dbReference type="Proteomes" id="UP000632222"/>
    </source>
</evidence>
<dbReference type="Proteomes" id="UP000632222">
    <property type="component" value="Unassembled WGS sequence"/>
</dbReference>
<comment type="caution">
    <text evidence="3">The sequence shown here is derived from an EMBL/GenBank/DDBJ whole genome shotgun (WGS) entry which is preliminary data.</text>
</comment>
<feature type="domain" description="DinB-like" evidence="2">
    <location>
        <begin position="38"/>
        <end position="164"/>
    </location>
</feature>
<feature type="compositionally biased region" description="Polar residues" evidence="1">
    <location>
        <begin position="85"/>
        <end position="99"/>
    </location>
</feature>
<dbReference type="InterPro" id="IPR034660">
    <property type="entry name" value="DinB/YfiT-like"/>
</dbReference>
<dbReference type="Gene3D" id="1.20.120.450">
    <property type="entry name" value="dinb family like domain"/>
    <property type="match status" value="1"/>
</dbReference>
<reference evidence="4" key="1">
    <citation type="journal article" date="2019" name="Int. J. Syst. Evol. Microbiol.">
        <title>The Global Catalogue of Microorganisms (GCM) 10K type strain sequencing project: providing services to taxonomists for standard genome sequencing and annotation.</title>
        <authorList>
            <consortium name="The Broad Institute Genomics Platform"/>
            <consortium name="The Broad Institute Genome Sequencing Center for Infectious Disease"/>
            <person name="Wu L."/>
            <person name="Ma J."/>
        </authorList>
    </citation>
    <scope>NUCLEOTIDE SEQUENCE [LARGE SCALE GENOMIC DNA]</scope>
    <source>
        <strain evidence="4">JCM 14370</strain>
    </source>
</reference>
<dbReference type="Pfam" id="PF12867">
    <property type="entry name" value="DinB_2"/>
    <property type="match status" value="1"/>
</dbReference>
<protein>
    <recommendedName>
        <fullName evidence="2">DinB-like domain-containing protein</fullName>
    </recommendedName>
</protein>
<proteinExistence type="predicted"/>
<dbReference type="InterPro" id="IPR024775">
    <property type="entry name" value="DinB-like"/>
</dbReference>
<evidence type="ECO:0000313" key="3">
    <source>
        <dbReference type="EMBL" id="GGJ24124.1"/>
    </source>
</evidence>
<evidence type="ECO:0000259" key="2">
    <source>
        <dbReference type="Pfam" id="PF12867"/>
    </source>
</evidence>
<sequence>MLADKTFLSKLGATPSEVLSRLHQEIQHFQESALNKQDHWFEPRETEAWTPAQITEHVILVSKVMSRVLTAYQLPEFPDFPKTPGTYQNGKMQSPSYAQPSEGKPWENLEPEWIKTHIRLVQTAEKVPNWQDERTVFHPFFGEMNALEWLQLATYHLIHHRRQLNAGPA</sequence>
<evidence type="ECO:0000256" key="1">
    <source>
        <dbReference type="SAM" id="MobiDB-lite"/>
    </source>
</evidence>
<dbReference type="RefSeq" id="WP_189000176.1">
    <property type="nucleotide sequence ID" value="NZ_BMOD01000002.1"/>
</dbReference>
<name>A0ABQ2CV99_9DEIO</name>
<gene>
    <name evidence="3" type="ORF">GCM10008938_07830</name>
</gene>
<organism evidence="3 4">
    <name type="scientific">Deinococcus roseus</name>
    <dbReference type="NCBI Taxonomy" id="392414"/>
    <lineage>
        <taxon>Bacteria</taxon>
        <taxon>Thermotogati</taxon>
        <taxon>Deinococcota</taxon>
        <taxon>Deinococci</taxon>
        <taxon>Deinococcales</taxon>
        <taxon>Deinococcaceae</taxon>
        <taxon>Deinococcus</taxon>
    </lineage>
</organism>
<feature type="region of interest" description="Disordered" evidence="1">
    <location>
        <begin position="80"/>
        <end position="104"/>
    </location>
</feature>
<dbReference type="SUPFAM" id="SSF109854">
    <property type="entry name" value="DinB/YfiT-like putative metalloenzymes"/>
    <property type="match status" value="1"/>
</dbReference>